<feature type="chain" id="PRO_5028369893" description="Cytochrome c domain-containing protein" evidence="5">
    <location>
        <begin position="19"/>
        <end position="114"/>
    </location>
</feature>
<feature type="signal peptide" evidence="5">
    <location>
        <begin position="1"/>
        <end position="18"/>
    </location>
</feature>
<sequence>MRCLLIPVLTLIPVLALSDGMPASEDATVGKAVYSQTCVACHGVNGKGTIPGVTDFTGKDSPLRKSDAKLVNNISEGFQSPGSFMAMPAKGGNPTLTEADVRAVLAFLRAEFGT</sequence>
<accession>A0A7D9D151</accession>
<organism evidence="7">
    <name type="scientific">uncultured Woeseiaceae bacterium</name>
    <dbReference type="NCBI Taxonomy" id="1983305"/>
    <lineage>
        <taxon>Bacteria</taxon>
        <taxon>Pseudomonadati</taxon>
        <taxon>Pseudomonadota</taxon>
        <taxon>Gammaproteobacteria</taxon>
        <taxon>Woeseiales</taxon>
        <taxon>Woeseiaceae</taxon>
        <taxon>environmental samples</taxon>
    </lineage>
</organism>
<keyword evidence="1 4" id="KW-0349">Heme</keyword>
<dbReference type="Gene3D" id="1.10.760.10">
    <property type="entry name" value="Cytochrome c-like domain"/>
    <property type="match status" value="1"/>
</dbReference>
<keyword evidence="3 4" id="KW-0408">Iron</keyword>
<reference evidence="7" key="1">
    <citation type="submission" date="2019-07" db="EMBL/GenBank/DDBJ databases">
        <authorList>
            <person name="Weber M."/>
            <person name="Kostadinov I."/>
            <person name="Kostadinov D I."/>
        </authorList>
    </citation>
    <scope>NUCLEOTIDE SEQUENCE</scope>
    <source>
        <strain evidence="7">Gfbio:sag-sample-b02:053724c1-46a9-4a36-b237-ea2bf867836b</strain>
    </source>
</reference>
<name>A0A7D9D151_9GAMM</name>
<dbReference type="EMBL" id="LR633966">
    <property type="protein sequence ID" value="VUX54918.1"/>
    <property type="molecule type" value="Genomic_DNA"/>
</dbReference>
<evidence type="ECO:0000256" key="4">
    <source>
        <dbReference type="PROSITE-ProRule" id="PRU00433"/>
    </source>
</evidence>
<evidence type="ECO:0000259" key="6">
    <source>
        <dbReference type="PROSITE" id="PS51007"/>
    </source>
</evidence>
<proteinExistence type="predicted"/>
<dbReference type="Pfam" id="PF00034">
    <property type="entry name" value="Cytochrom_C"/>
    <property type="match status" value="1"/>
</dbReference>
<dbReference type="GO" id="GO:0020037">
    <property type="term" value="F:heme binding"/>
    <property type="evidence" value="ECO:0007669"/>
    <property type="project" value="InterPro"/>
</dbReference>
<protein>
    <recommendedName>
        <fullName evidence="6">Cytochrome c domain-containing protein</fullName>
    </recommendedName>
</protein>
<gene>
    <name evidence="7" type="ORF">JTBB02_V1_30016</name>
</gene>
<dbReference type="InterPro" id="IPR009056">
    <property type="entry name" value="Cyt_c-like_dom"/>
</dbReference>
<dbReference type="InterPro" id="IPR036909">
    <property type="entry name" value="Cyt_c-like_dom_sf"/>
</dbReference>
<feature type="domain" description="Cytochrome c" evidence="6">
    <location>
        <begin position="25"/>
        <end position="112"/>
    </location>
</feature>
<keyword evidence="2 4" id="KW-0479">Metal-binding</keyword>
<keyword evidence="5" id="KW-0732">Signal</keyword>
<dbReference type="PROSITE" id="PS51007">
    <property type="entry name" value="CYTC"/>
    <property type="match status" value="1"/>
</dbReference>
<dbReference type="GO" id="GO:0046872">
    <property type="term" value="F:metal ion binding"/>
    <property type="evidence" value="ECO:0007669"/>
    <property type="project" value="UniProtKB-KW"/>
</dbReference>
<evidence type="ECO:0000256" key="1">
    <source>
        <dbReference type="ARBA" id="ARBA00022617"/>
    </source>
</evidence>
<evidence type="ECO:0000256" key="3">
    <source>
        <dbReference type="ARBA" id="ARBA00023004"/>
    </source>
</evidence>
<dbReference type="GO" id="GO:0009055">
    <property type="term" value="F:electron transfer activity"/>
    <property type="evidence" value="ECO:0007669"/>
    <property type="project" value="InterPro"/>
</dbReference>
<evidence type="ECO:0000256" key="2">
    <source>
        <dbReference type="ARBA" id="ARBA00022723"/>
    </source>
</evidence>
<evidence type="ECO:0000313" key="7">
    <source>
        <dbReference type="EMBL" id="VUX54918.1"/>
    </source>
</evidence>
<dbReference type="SUPFAM" id="SSF46626">
    <property type="entry name" value="Cytochrome c"/>
    <property type="match status" value="1"/>
</dbReference>
<dbReference type="AlphaFoldDB" id="A0A7D9D151"/>
<evidence type="ECO:0000256" key="5">
    <source>
        <dbReference type="SAM" id="SignalP"/>
    </source>
</evidence>